<protein>
    <submittedName>
        <fullName evidence="1">Uncharacterized protein</fullName>
    </submittedName>
</protein>
<proteinExistence type="predicted"/>
<dbReference type="EMBL" id="BGPR01000162">
    <property type="protein sequence ID" value="GBM00913.1"/>
    <property type="molecule type" value="Genomic_DNA"/>
</dbReference>
<name>A0A4Y2C976_ARAVE</name>
<evidence type="ECO:0000313" key="2">
    <source>
        <dbReference type="Proteomes" id="UP000499080"/>
    </source>
</evidence>
<organism evidence="1 2">
    <name type="scientific">Araneus ventricosus</name>
    <name type="common">Orbweaver spider</name>
    <name type="synonym">Epeira ventricosa</name>
    <dbReference type="NCBI Taxonomy" id="182803"/>
    <lineage>
        <taxon>Eukaryota</taxon>
        <taxon>Metazoa</taxon>
        <taxon>Ecdysozoa</taxon>
        <taxon>Arthropoda</taxon>
        <taxon>Chelicerata</taxon>
        <taxon>Arachnida</taxon>
        <taxon>Araneae</taxon>
        <taxon>Araneomorphae</taxon>
        <taxon>Entelegynae</taxon>
        <taxon>Araneoidea</taxon>
        <taxon>Araneidae</taxon>
        <taxon>Araneus</taxon>
    </lineage>
</organism>
<sequence length="95" mass="10432">MPPHAPVHTTITTAEPVGWTWASLVRQNASPYTYSYSNHGSCTSLINDILKATWGLFEMCLVILNCSRMTIATAQSTTHFPNYPTILMGGFLAIV</sequence>
<gene>
    <name evidence="1" type="ORF">AVEN_151373_1</name>
</gene>
<reference evidence="1 2" key="1">
    <citation type="journal article" date="2019" name="Sci. Rep.">
        <title>Orb-weaving spider Araneus ventricosus genome elucidates the spidroin gene catalogue.</title>
        <authorList>
            <person name="Kono N."/>
            <person name="Nakamura H."/>
            <person name="Ohtoshi R."/>
            <person name="Moran D.A.P."/>
            <person name="Shinohara A."/>
            <person name="Yoshida Y."/>
            <person name="Fujiwara M."/>
            <person name="Mori M."/>
            <person name="Tomita M."/>
            <person name="Arakawa K."/>
        </authorList>
    </citation>
    <scope>NUCLEOTIDE SEQUENCE [LARGE SCALE GENOMIC DNA]</scope>
</reference>
<keyword evidence="2" id="KW-1185">Reference proteome</keyword>
<dbReference type="Proteomes" id="UP000499080">
    <property type="component" value="Unassembled WGS sequence"/>
</dbReference>
<comment type="caution">
    <text evidence="1">The sequence shown here is derived from an EMBL/GenBank/DDBJ whole genome shotgun (WGS) entry which is preliminary data.</text>
</comment>
<accession>A0A4Y2C976</accession>
<evidence type="ECO:0000313" key="1">
    <source>
        <dbReference type="EMBL" id="GBM00913.1"/>
    </source>
</evidence>
<dbReference type="AlphaFoldDB" id="A0A4Y2C976"/>